<dbReference type="Proteomes" id="UP000503820">
    <property type="component" value="Unassembled WGS sequence"/>
</dbReference>
<dbReference type="SUPFAM" id="SSF53098">
    <property type="entry name" value="Ribonuclease H-like"/>
    <property type="match status" value="1"/>
</dbReference>
<keyword evidence="3 5" id="KW-0540">Nuclease</keyword>
<dbReference type="EC" id="3.1.-.-" evidence="5"/>
<dbReference type="Gene3D" id="3.30.420.140">
    <property type="entry name" value="YqgF/RNase H-like domain"/>
    <property type="match status" value="1"/>
</dbReference>
<dbReference type="PANTHER" id="PTHR33317:SF4">
    <property type="entry name" value="POLYNUCLEOTIDYL TRANSFERASE, RIBONUCLEASE H-LIKE SUPERFAMILY PROTEIN"/>
    <property type="match status" value="1"/>
</dbReference>
<evidence type="ECO:0000256" key="2">
    <source>
        <dbReference type="ARBA" id="ARBA00022517"/>
    </source>
</evidence>
<accession>A0A7J0BTG6</accession>
<dbReference type="GO" id="GO:0005829">
    <property type="term" value="C:cytosol"/>
    <property type="evidence" value="ECO:0007669"/>
    <property type="project" value="TreeGrafter"/>
</dbReference>
<dbReference type="HAMAP" id="MF_00651">
    <property type="entry name" value="Nuclease_YqgF"/>
    <property type="match status" value="1"/>
</dbReference>
<dbReference type="NCBIfam" id="TIGR00250">
    <property type="entry name" value="RNAse_H_YqgF"/>
    <property type="match status" value="1"/>
</dbReference>
<evidence type="ECO:0000313" key="8">
    <source>
        <dbReference type="Proteomes" id="UP000503820"/>
    </source>
</evidence>
<dbReference type="GO" id="GO:0004518">
    <property type="term" value="F:nuclease activity"/>
    <property type="evidence" value="ECO:0007669"/>
    <property type="project" value="UniProtKB-KW"/>
</dbReference>
<dbReference type="RefSeq" id="WP_174408981.1">
    <property type="nucleotide sequence ID" value="NZ_BLVP01000005.1"/>
</dbReference>
<dbReference type="InterPro" id="IPR006641">
    <property type="entry name" value="YqgF/RNaseH-like_dom"/>
</dbReference>
<protein>
    <recommendedName>
        <fullName evidence="5">Putative pre-16S rRNA nuclease</fullName>
        <ecNumber evidence="5">3.1.-.-</ecNumber>
    </recommendedName>
</protein>
<keyword evidence="8" id="KW-1185">Reference proteome</keyword>
<dbReference type="GO" id="GO:0016788">
    <property type="term" value="F:hydrolase activity, acting on ester bonds"/>
    <property type="evidence" value="ECO:0007669"/>
    <property type="project" value="UniProtKB-UniRule"/>
</dbReference>
<reference evidence="7 8" key="1">
    <citation type="submission" date="2020-05" db="EMBL/GenBank/DDBJ databases">
        <title>Draft genome sequence of Desulfovibrio psychrotolerans JS1T.</title>
        <authorList>
            <person name="Ueno A."/>
            <person name="Tamazawa S."/>
            <person name="Tamamura S."/>
            <person name="Murakami T."/>
            <person name="Kiyama T."/>
            <person name="Inomata H."/>
            <person name="Amano Y."/>
            <person name="Miyakawa K."/>
            <person name="Tamaki H."/>
            <person name="Naganuma T."/>
            <person name="Kaneko K."/>
        </authorList>
    </citation>
    <scope>NUCLEOTIDE SEQUENCE [LARGE SCALE GENOMIC DNA]</scope>
    <source>
        <strain evidence="7 8">JS1</strain>
    </source>
</reference>
<comment type="function">
    <text evidence="5">Could be a nuclease involved in processing of the 5'-end of pre-16S rRNA.</text>
</comment>
<organism evidence="7 8">
    <name type="scientific">Desulfovibrio psychrotolerans</name>
    <dbReference type="NCBI Taxonomy" id="415242"/>
    <lineage>
        <taxon>Bacteria</taxon>
        <taxon>Pseudomonadati</taxon>
        <taxon>Thermodesulfobacteriota</taxon>
        <taxon>Desulfovibrionia</taxon>
        <taxon>Desulfovibrionales</taxon>
        <taxon>Desulfovibrionaceae</taxon>
        <taxon>Desulfovibrio</taxon>
    </lineage>
</organism>
<dbReference type="SMART" id="SM00732">
    <property type="entry name" value="YqgFc"/>
    <property type="match status" value="1"/>
</dbReference>
<evidence type="ECO:0000259" key="6">
    <source>
        <dbReference type="SMART" id="SM00732"/>
    </source>
</evidence>
<evidence type="ECO:0000256" key="1">
    <source>
        <dbReference type="ARBA" id="ARBA00022490"/>
    </source>
</evidence>
<comment type="caution">
    <text evidence="7">The sequence shown here is derived from an EMBL/GenBank/DDBJ whole genome shotgun (WGS) entry which is preliminary data.</text>
</comment>
<evidence type="ECO:0000256" key="4">
    <source>
        <dbReference type="ARBA" id="ARBA00022801"/>
    </source>
</evidence>
<keyword evidence="4 5" id="KW-0378">Hydrolase</keyword>
<proteinExistence type="inferred from homology"/>
<keyword evidence="2 5" id="KW-0690">Ribosome biogenesis</keyword>
<dbReference type="GO" id="GO:0000967">
    <property type="term" value="P:rRNA 5'-end processing"/>
    <property type="evidence" value="ECO:0007669"/>
    <property type="project" value="UniProtKB-UniRule"/>
</dbReference>
<dbReference type="EMBL" id="BLVP01000005">
    <property type="protein sequence ID" value="GFM36294.1"/>
    <property type="molecule type" value="Genomic_DNA"/>
</dbReference>
<evidence type="ECO:0000256" key="5">
    <source>
        <dbReference type="HAMAP-Rule" id="MF_00651"/>
    </source>
</evidence>
<dbReference type="InterPro" id="IPR037027">
    <property type="entry name" value="YqgF/RNaseH-like_dom_sf"/>
</dbReference>
<dbReference type="InterPro" id="IPR012337">
    <property type="entry name" value="RNaseH-like_sf"/>
</dbReference>
<evidence type="ECO:0000256" key="3">
    <source>
        <dbReference type="ARBA" id="ARBA00022722"/>
    </source>
</evidence>
<name>A0A7J0BTG6_9BACT</name>
<dbReference type="CDD" id="cd16964">
    <property type="entry name" value="YqgF"/>
    <property type="match status" value="1"/>
</dbReference>
<comment type="subcellular location">
    <subcellularLocation>
        <location evidence="5">Cytoplasm</location>
    </subcellularLocation>
</comment>
<dbReference type="InterPro" id="IPR005227">
    <property type="entry name" value="YqgF"/>
</dbReference>
<dbReference type="PANTHER" id="PTHR33317">
    <property type="entry name" value="POLYNUCLEOTIDYL TRANSFERASE, RIBONUCLEASE H-LIKE SUPERFAMILY PROTEIN"/>
    <property type="match status" value="1"/>
</dbReference>
<feature type="domain" description="YqgF/RNase H-like" evidence="6">
    <location>
        <begin position="1"/>
        <end position="101"/>
    </location>
</feature>
<sequence>MKFIAIDYGTRRTGLAATDAGGRMAFPRRTVAMTTREAFFGELLAFIAAENPAGVVVGLPTHVDGTEILMTRQVRNFVARLKRRCPLPVYYMTEVLSSYEAEEDLRAAGLNSREARKVVDQQAAVRILETFLALPPQQRREAE</sequence>
<keyword evidence="1 5" id="KW-0963">Cytoplasm</keyword>
<evidence type="ECO:0000313" key="7">
    <source>
        <dbReference type="EMBL" id="GFM36294.1"/>
    </source>
</evidence>
<gene>
    <name evidence="7" type="ORF">DSM19430T_09780</name>
</gene>
<comment type="similarity">
    <text evidence="5">Belongs to the YqgF HJR family.</text>
</comment>
<dbReference type="AlphaFoldDB" id="A0A7J0BTG6"/>
<dbReference type="Pfam" id="PF03652">
    <property type="entry name" value="RuvX"/>
    <property type="match status" value="1"/>
</dbReference>